<organism evidence="1 2">
    <name type="scientific">Thelephora ganbajun</name>
    <name type="common">Ganba fungus</name>
    <dbReference type="NCBI Taxonomy" id="370292"/>
    <lineage>
        <taxon>Eukaryota</taxon>
        <taxon>Fungi</taxon>
        <taxon>Dikarya</taxon>
        <taxon>Basidiomycota</taxon>
        <taxon>Agaricomycotina</taxon>
        <taxon>Agaricomycetes</taxon>
        <taxon>Thelephorales</taxon>
        <taxon>Thelephoraceae</taxon>
        <taxon>Thelephora</taxon>
    </lineage>
</organism>
<evidence type="ECO:0000313" key="1">
    <source>
        <dbReference type="EMBL" id="KAF9651612.1"/>
    </source>
</evidence>
<protein>
    <submittedName>
        <fullName evidence="1">Uncharacterized protein</fullName>
    </submittedName>
</protein>
<sequence length="802" mass="90087">MTLRTAPGQSSLPPPTPIPLAFPEPGPSAALSVSPEETPQLEAERKFTQKSRRKRPRIELSVDQPLTVKGTQRTRVYTACLPCRSRKTRCDGARPACRNCFNRASGEPCSYDETPNRRGPDKDPGARQRAKILGLSPEPRRRRRTTPESGPTNNSVTREFTVQDLPLHPNACGSPSQHPNDAFDLLTHPNPHPHSPTDGYDTSARPITQDLQPKPDPSLSAQSLGYDGRNSPPDSYVYITPPTYAPAQPVPSEAYFDINPTIVPGPSLSYTRQTWWDSLLTLYATSGDSLEPTSLTLTRTQREAASNYILFDIKFLFRVTPYLFCFFNVPRFFSFFSDHTRRPEMQPSYILAMLALATFLQSSETGLGAEGRNKALRLRDEAQSALDASLNAGRLDHDLAKAAWLIAFFEVCAHPRHSTQRVTSSMMMLDSLVRYMNLMTIDVGDVRVIRWPEGVPPIVPRPQRTSPTSSTTTAPDACSCRDQTLGHQWPLATTTVPSWVSTPSWPDGLPESEIQKEECRRLIWSSIQLFAGYNSYSIARGTQVVNFALCKASNYAFLFPGEITAGPRARDTVWNLYFRAMVLWNGCIGMRGDVNVSDSVQAKYAMATWMESCELDDLLDKHTCDMERAFIFIGREFLYNIRMYVSQEFRQYIPLLQADLINRRKAEEWLSHQVVVMNHLVEGLPKVTGHSSGSVVYRPFFIFWFMGQMCRALTLWSMDKSLLVALDLGKAIIAPIEHLMSLFPCDAQRTVYERLREQLVAACISTRIPPPPPPKITLRTIPALAGASEHMEEYHNLPHNQG</sequence>
<reference evidence="1" key="2">
    <citation type="journal article" date="2020" name="Nat. Commun.">
        <title>Large-scale genome sequencing of mycorrhizal fungi provides insights into the early evolution of symbiotic traits.</title>
        <authorList>
            <person name="Miyauchi S."/>
            <person name="Kiss E."/>
            <person name="Kuo A."/>
            <person name="Drula E."/>
            <person name="Kohler A."/>
            <person name="Sanchez-Garcia M."/>
            <person name="Morin E."/>
            <person name="Andreopoulos B."/>
            <person name="Barry K.W."/>
            <person name="Bonito G."/>
            <person name="Buee M."/>
            <person name="Carver A."/>
            <person name="Chen C."/>
            <person name="Cichocki N."/>
            <person name="Clum A."/>
            <person name="Culley D."/>
            <person name="Crous P.W."/>
            <person name="Fauchery L."/>
            <person name="Girlanda M."/>
            <person name="Hayes R.D."/>
            <person name="Keri Z."/>
            <person name="LaButti K."/>
            <person name="Lipzen A."/>
            <person name="Lombard V."/>
            <person name="Magnuson J."/>
            <person name="Maillard F."/>
            <person name="Murat C."/>
            <person name="Nolan M."/>
            <person name="Ohm R.A."/>
            <person name="Pangilinan J."/>
            <person name="Pereira M.F."/>
            <person name="Perotto S."/>
            <person name="Peter M."/>
            <person name="Pfister S."/>
            <person name="Riley R."/>
            <person name="Sitrit Y."/>
            <person name="Stielow J.B."/>
            <person name="Szollosi G."/>
            <person name="Zifcakova L."/>
            <person name="Stursova M."/>
            <person name="Spatafora J.W."/>
            <person name="Tedersoo L."/>
            <person name="Vaario L.M."/>
            <person name="Yamada A."/>
            <person name="Yan M."/>
            <person name="Wang P."/>
            <person name="Xu J."/>
            <person name="Bruns T."/>
            <person name="Baldrian P."/>
            <person name="Vilgalys R."/>
            <person name="Dunand C."/>
            <person name="Henrissat B."/>
            <person name="Grigoriev I.V."/>
            <person name="Hibbett D."/>
            <person name="Nagy L.G."/>
            <person name="Martin F.M."/>
        </authorList>
    </citation>
    <scope>NUCLEOTIDE SEQUENCE</scope>
    <source>
        <strain evidence="1">P2</strain>
    </source>
</reference>
<dbReference type="EMBL" id="MU117974">
    <property type="protein sequence ID" value="KAF9651612.1"/>
    <property type="molecule type" value="Genomic_DNA"/>
</dbReference>
<gene>
    <name evidence="1" type="ORF">BDM02DRAFT_3090918</name>
</gene>
<comment type="caution">
    <text evidence="1">The sequence shown here is derived from an EMBL/GenBank/DDBJ whole genome shotgun (WGS) entry which is preliminary data.</text>
</comment>
<evidence type="ECO:0000313" key="2">
    <source>
        <dbReference type="Proteomes" id="UP000886501"/>
    </source>
</evidence>
<dbReference type="Proteomes" id="UP000886501">
    <property type="component" value="Unassembled WGS sequence"/>
</dbReference>
<name>A0ACB6ZPU5_THEGA</name>
<proteinExistence type="predicted"/>
<accession>A0ACB6ZPU5</accession>
<reference evidence="1" key="1">
    <citation type="submission" date="2019-10" db="EMBL/GenBank/DDBJ databases">
        <authorList>
            <consortium name="DOE Joint Genome Institute"/>
            <person name="Kuo A."/>
            <person name="Miyauchi S."/>
            <person name="Kiss E."/>
            <person name="Drula E."/>
            <person name="Kohler A."/>
            <person name="Sanchez-Garcia M."/>
            <person name="Andreopoulos B."/>
            <person name="Barry K.W."/>
            <person name="Bonito G."/>
            <person name="Buee M."/>
            <person name="Carver A."/>
            <person name="Chen C."/>
            <person name="Cichocki N."/>
            <person name="Clum A."/>
            <person name="Culley D."/>
            <person name="Crous P.W."/>
            <person name="Fauchery L."/>
            <person name="Girlanda M."/>
            <person name="Hayes R."/>
            <person name="Keri Z."/>
            <person name="Labutti K."/>
            <person name="Lipzen A."/>
            <person name="Lombard V."/>
            <person name="Magnuson J."/>
            <person name="Maillard F."/>
            <person name="Morin E."/>
            <person name="Murat C."/>
            <person name="Nolan M."/>
            <person name="Ohm R."/>
            <person name="Pangilinan J."/>
            <person name="Pereira M."/>
            <person name="Perotto S."/>
            <person name="Peter M."/>
            <person name="Riley R."/>
            <person name="Sitrit Y."/>
            <person name="Stielow B."/>
            <person name="Szollosi G."/>
            <person name="Zifcakova L."/>
            <person name="Stursova M."/>
            <person name="Spatafora J.W."/>
            <person name="Tedersoo L."/>
            <person name="Vaario L.-M."/>
            <person name="Yamada A."/>
            <person name="Yan M."/>
            <person name="Wang P."/>
            <person name="Xu J."/>
            <person name="Bruns T."/>
            <person name="Baldrian P."/>
            <person name="Vilgalys R."/>
            <person name="Henrissat B."/>
            <person name="Grigoriev I.V."/>
            <person name="Hibbett D."/>
            <person name="Nagy L.G."/>
            <person name="Martin F.M."/>
        </authorList>
    </citation>
    <scope>NUCLEOTIDE SEQUENCE</scope>
    <source>
        <strain evidence="1">P2</strain>
    </source>
</reference>
<keyword evidence="2" id="KW-1185">Reference proteome</keyword>